<dbReference type="AlphaFoldDB" id="A0A2H3JTM9"/>
<gene>
    <name evidence="5" type="ORF">WOLCODRAFT_136632</name>
</gene>
<dbReference type="EMBL" id="KB468053">
    <property type="protein sequence ID" value="PCH40064.1"/>
    <property type="molecule type" value="Genomic_DNA"/>
</dbReference>
<dbReference type="OMA" id="DWGGRGM"/>
<feature type="domain" description="Nas2 N-terminal" evidence="4">
    <location>
        <begin position="17"/>
        <end position="93"/>
    </location>
</feature>
<dbReference type="Gene3D" id="2.30.42.10">
    <property type="match status" value="1"/>
</dbReference>
<evidence type="ECO:0000259" key="4">
    <source>
        <dbReference type="Pfam" id="PF18265"/>
    </source>
</evidence>
<dbReference type="PANTHER" id="PTHR12651">
    <property type="entry name" value="26S PROTEASOME NON-ATPASE REGULATORY SUBUNIT 9"/>
    <property type="match status" value="1"/>
</dbReference>
<evidence type="ECO:0000256" key="2">
    <source>
        <dbReference type="ARBA" id="ARBA00068021"/>
    </source>
</evidence>
<dbReference type="Pfam" id="PF18265">
    <property type="entry name" value="Nas2_N"/>
    <property type="match status" value="1"/>
</dbReference>
<evidence type="ECO:0000259" key="3">
    <source>
        <dbReference type="Pfam" id="PF04495"/>
    </source>
</evidence>
<keyword evidence="6" id="KW-1185">Reference proteome</keyword>
<proteinExistence type="predicted"/>
<dbReference type="InterPro" id="IPR024958">
    <property type="entry name" value="GRASP_PDZ"/>
</dbReference>
<reference evidence="5 6" key="1">
    <citation type="journal article" date="2012" name="Science">
        <title>The Paleozoic origin of enzymatic lignin decomposition reconstructed from 31 fungal genomes.</title>
        <authorList>
            <person name="Floudas D."/>
            <person name="Binder M."/>
            <person name="Riley R."/>
            <person name="Barry K."/>
            <person name="Blanchette R.A."/>
            <person name="Henrissat B."/>
            <person name="Martinez A.T."/>
            <person name="Otillar R."/>
            <person name="Spatafora J.W."/>
            <person name="Yadav J.S."/>
            <person name="Aerts A."/>
            <person name="Benoit I."/>
            <person name="Boyd A."/>
            <person name="Carlson A."/>
            <person name="Copeland A."/>
            <person name="Coutinho P.M."/>
            <person name="de Vries R.P."/>
            <person name="Ferreira P."/>
            <person name="Findley K."/>
            <person name="Foster B."/>
            <person name="Gaskell J."/>
            <person name="Glotzer D."/>
            <person name="Gorecki P."/>
            <person name="Heitman J."/>
            <person name="Hesse C."/>
            <person name="Hori C."/>
            <person name="Igarashi K."/>
            <person name="Jurgens J.A."/>
            <person name="Kallen N."/>
            <person name="Kersten P."/>
            <person name="Kohler A."/>
            <person name="Kuees U."/>
            <person name="Kumar T.K.A."/>
            <person name="Kuo A."/>
            <person name="LaButti K."/>
            <person name="Larrondo L.F."/>
            <person name="Lindquist E."/>
            <person name="Ling A."/>
            <person name="Lombard V."/>
            <person name="Lucas S."/>
            <person name="Lundell T."/>
            <person name="Martin R."/>
            <person name="McLaughlin D.J."/>
            <person name="Morgenstern I."/>
            <person name="Morin E."/>
            <person name="Murat C."/>
            <person name="Nagy L.G."/>
            <person name="Nolan M."/>
            <person name="Ohm R.A."/>
            <person name="Patyshakuliyeva A."/>
            <person name="Rokas A."/>
            <person name="Ruiz-Duenas F.J."/>
            <person name="Sabat G."/>
            <person name="Salamov A."/>
            <person name="Samejima M."/>
            <person name="Schmutz J."/>
            <person name="Slot J.C."/>
            <person name="St John F."/>
            <person name="Stenlid J."/>
            <person name="Sun H."/>
            <person name="Sun S."/>
            <person name="Syed K."/>
            <person name="Tsang A."/>
            <person name="Wiebenga A."/>
            <person name="Young D."/>
            <person name="Pisabarro A."/>
            <person name="Eastwood D.C."/>
            <person name="Martin F."/>
            <person name="Cullen D."/>
            <person name="Grigoriev I.V."/>
            <person name="Hibbett D.S."/>
        </authorList>
    </citation>
    <scope>NUCLEOTIDE SEQUENCE [LARGE SCALE GENOMIC DNA]</scope>
    <source>
        <strain evidence="5 6">MD-104</strain>
    </source>
</reference>
<dbReference type="GO" id="GO:0005737">
    <property type="term" value="C:cytoplasm"/>
    <property type="evidence" value="ECO:0007669"/>
    <property type="project" value="TreeGrafter"/>
</dbReference>
<dbReference type="InterPro" id="IPR036034">
    <property type="entry name" value="PDZ_sf"/>
</dbReference>
<evidence type="ECO:0000256" key="1">
    <source>
        <dbReference type="ARBA" id="ARBA00023186"/>
    </source>
</evidence>
<feature type="domain" description="PDZ GRASP-type" evidence="3">
    <location>
        <begin position="118"/>
        <end position="204"/>
    </location>
</feature>
<dbReference type="GO" id="GO:0005634">
    <property type="term" value="C:nucleus"/>
    <property type="evidence" value="ECO:0007669"/>
    <property type="project" value="TreeGrafter"/>
</dbReference>
<dbReference type="InterPro" id="IPR035269">
    <property type="entry name" value="PSMD9"/>
</dbReference>
<name>A0A2H3JTM9_WOLCO</name>
<evidence type="ECO:0000313" key="5">
    <source>
        <dbReference type="EMBL" id="PCH40064.1"/>
    </source>
</evidence>
<protein>
    <recommendedName>
        <fullName evidence="2">Probable 26S proteasome regulatory subunit p27</fullName>
    </recommendedName>
</protein>
<accession>A0A2H3JTM9</accession>
<dbReference type="InterPro" id="IPR040815">
    <property type="entry name" value="Nas2_N"/>
</dbReference>
<dbReference type="GO" id="GO:0070682">
    <property type="term" value="P:proteasome regulatory particle assembly"/>
    <property type="evidence" value="ECO:0007669"/>
    <property type="project" value="InterPro"/>
</dbReference>
<dbReference type="STRING" id="742152.A0A2H3JTM9"/>
<dbReference type="Proteomes" id="UP000218811">
    <property type="component" value="Unassembled WGS sequence"/>
</dbReference>
<sequence length="210" mass="22774">MGMMLPSTRESPTDHIRSLMARKENIEAELEAQASILKANSCTMQTPLVDADGFPRADIDVWQVRHARVRIIELRNDLSALMDTMMTALQGVYAPANHDEPPVEETTTPADNPVLHPFAKVNGVAPGSPAAAAGLMREDLILSFGSLTKSSFSSTSLQPLAEFVAARENREIAVQVLRAPEQTITLTFTPRTGWGGRGLLGCHIVPYVPS</sequence>
<evidence type="ECO:0000313" key="6">
    <source>
        <dbReference type="Proteomes" id="UP000218811"/>
    </source>
</evidence>
<organism evidence="5 6">
    <name type="scientific">Wolfiporia cocos (strain MD-104)</name>
    <name type="common">Brown rot fungus</name>
    <dbReference type="NCBI Taxonomy" id="742152"/>
    <lineage>
        <taxon>Eukaryota</taxon>
        <taxon>Fungi</taxon>
        <taxon>Dikarya</taxon>
        <taxon>Basidiomycota</taxon>
        <taxon>Agaricomycotina</taxon>
        <taxon>Agaricomycetes</taxon>
        <taxon>Polyporales</taxon>
        <taxon>Phaeolaceae</taxon>
        <taxon>Wolfiporia</taxon>
    </lineage>
</organism>
<dbReference type="Gene3D" id="6.10.140.1710">
    <property type="match status" value="1"/>
</dbReference>
<dbReference type="OrthoDB" id="72325at2759"/>
<keyword evidence="1" id="KW-0143">Chaperone</keyword>
<dbReference type="PANTHER" id="PTHR12651:SF1">
    <property type="entry name" value="26S PROTEASOME NON-ATPASE REGULATORY SUBUNIT 9"/>
    <property type="match status" value="1"/>
</dbReference>
<dbReference type="Pfam" id="PF04495">
    <property type="entry name" value="GRASP55_65"/>
    <property type="match status" value="1"/>
</dbReference>
<dbReference type="SUPFAM" id="SSF50156">
    <property type="entry name" value="PDZ domain-like"/>
    <property type="match status" value="1"/>
</dbReference>
<dbReference type="FunFam" id="2.30.42.10:FF:000107">
    <property type="entry name" value="26S proteasome non-ATPase regulatory subunit 9"/>
    <property type="match status" value="1"/>
</dbReference>